<evidence type="ECO:0000313" key="8">
    <source>
        <dbReference type="Proteomes" id="UP001180020"/>
    </source>
</evidence>
<organism evidence="7 8">
    <name type="scientific">Acorus calamus</name>
    <name type="common">Sweet flag</name>
    <dbReference type="NCBI Taxonomy" id="4465"/>
    <lineage>
        <taxon>Eukaryota</taxon>
        <taxon>Viridiplantae</taxon>
        <taxon>Streptophyta</taxon>
        <taxon>Embryophyta</taxon>
        <taxon>Tracheophyta</taxon>
        <taxon>Spermatophyta</taxon>
        <taxon>Magnoliopsida</taxon>
        <taxon>Liliopsida</taxon>
        <taxon>Acoraceae</taxon>
        <taxon>Acorus</taxon>
    </lineage>
</organism>
<dbReference type="SUPFAM" id="SSF55315">
    <property type="entry name" value="L30e-like"/>
    <property type="match status" value="1"/>
</dbReference>
<proteinExistence type="inferred from homology"/>
<dbReference type="Pfam" id="PF03465">
    <property type="entry name" value="eRF1_3"/>
    <property type="match status" value="1"/>
</dbReference>
<evidence type="ECO:0000256" key="2">
    <source>
        <dbReference type="ARBA" id="ARBA00004496"/>
    </source>
</evidence>
<sequence>MALIKDTQAAQEVRALKDFFSMLPDDIGRACYGPKHVELANQRTAIQTLLITDALFRNSDVATRKKYVELVESVKNNGGNVHIFSSMHVSGEQLAQLTGIAAILRFPLPELDDLEM</sequence>
<dbReference type="InterPro" id="IPR004405">
    <property type="entry name" value="TF_pelota"/>
</dbReference>
<keyword evidence="4" id="KW-0963">Cytoplasm</keyword>
<comment type="caution">
    <text evidence="7">The sequence shown here is derived from an EMBL/GenBank/DDBJ whole genome shotgun (WGS) entry which is preliminary data.</text>
</comment>
<dbReference type="GO" id="GO:0046872">
    <property type="term" value="F:metal ion binding"/>
    <property type="evidence" value="ECO:0007669"/>
    <property type="project" value="UniProtKB-KW"/>
</dbReference>
<keyword evidence="5" id="KW-0479">Metal-binding</keyword>
<dbReference type="GO" id="GO:0070651">
    <property type="term" value="P:nonfunctional rRNA decay"/>
    <property type="evidence" value="ECO:0007669"/>
    <property type="project" value="TreeGrafter"/>
</dbReference>
<dbReference type="AlphaFoldDB" id="A0AAV9EAJ0"/>
<accession>A0AAV9EAJ0</accession>
<protein>
    <recommendedName>
        <fullName evidence="6">eRF1 domain-containing protein</fullName>
    </recommendedName>
</protein>
<evidence type="ECO:0000259" key="6">
    <source>
        <dbReference type="Pfam" id="PF03465"/>
    </source>
</evidence>
<dbReference type="PANTHER" id="PTHR10853:SF0">
    <property type="entry name" value="PROTEIN PELOTA HOMOLOG"/>
    <property type="match status" value="1"/>
</dbReference>
<dbReference type="InterPro" id="IPR029064">
    <property type="entry name" value="Ribosomal_eL30-like_sf"/>
</dbReference>
<dbReference type="GO" id="GO:0070966">
    <property type="term" value="P:nuclear-transcribed mRNA catabolic process, no-go decay"/>
    <property type="evidence" value="ECO:0007669"/>
    <property type="project" value="InterPro"/>
</dbReference>
<dbReference type="Gene3D" id="3.30.1330.30">
    <property type="match status" value="1"/>
</dbReference>
<gene>
    <name evidence="7" type="ORF">QJS10_CPA08g00258</name>
</gene>
<dbReference type="GO" id="GO:0005737">
    <property type="term" value="C:cytoplasm"/>
    <property type="evidence" value="ECO:0007669"/>
    <property type="project" value="UniProtKB-SubCell"/>
</dbReference>
<keyword evidence="8" id="KW-1185">Reference proteome</keyword>
<reference evidence="7" key="2">
    <citation type="submission" date="2023-06" db="EMBL/GenBank/DDBJ databases">
        <authorList>
            <person name="Ma L."/>
            <person name="Liu K.-W."/>
            <person name="Li Z."/>
            <person name="Hsiao Y.-Y."/>
            <person name="Qi Y."/>
            <person name="Fu T."/>
            <person name="Tang G."/>
            <person name="Zhang D."/>
            <person name="Sun W.-H."/>
            <person name="Liu D.-K."/>
            <person name="Li Y."/>
            <person name="Chen G.-Z."/>
            <person name="Liu X.-D."/>
            <person name="Liao X.-Y."/>
            <person name="Jiang Y.-T."/>
            <person name="Yu X."/>
            <person name="Hao Y."/>
            <person name="Huang J."/>
            <person name="Zhao X.-W."/>
            <person name="Ke S."/>
            <person name="Chen Y.-Y."/>
            <person name="Wu W.-L."/>
            <person name="Hsu J.-L."/>
            <person name="Lin Y.-F."/>
            <person name="Huang M.-D."/>
            <person name="Li C.-Y."/>
            <person name="Huang L."/>
            <person name="Wang Z.-W."/>
            <person name="Zhao X."/>
            <person name="Zhong W.-Y."/>
            <person name="Peng D.-H."/>
            <person name="Ahmad S."/>
            <person name="Lan S."/>
            <person name="Zhang J.-S."/>
            <person name="Tsai W.-C."/>
            <person name="Van De Peer Y."/>
            <person name="Liu Z.-J."/>
        </authorList>
    </citation>
    <scope>NUCLEOTIDE SEQUENCE</scope>
    <source>
        <strain evidence="7">CP</strain>
        <tissue evidence="7">Leaves</tissue>
    </source>
</reference>
<dbReference type="PANTHER" id="PTHR10853">
    <property type="entry name" value="PELOTA"/>
    <property type="match status" value="1"/>
</dbReference>
<dbReference type="GO" id="GO:0070481">
    <property type="term" value="P:nuclear-transcribed mRNA catabolic process, non-stop decay"/>
    <property type="evidence" value="ECO:0007669"/>
    <property type="project" value="InterPro"/>
</dbReference>
<evidence type="ECO:0000256" key="1">
    <source>
        <dbReference type="ARBA" id="ARBA00001968"/>
    </source>
</evidence>
<name>A0AAV9EAJ0_ACOCL</name>
<evidence type="ECO:0000256" key="4">
    <source>
        <dbReference type="ARBA" id="ARBA00022490"/>
    </source>
</evidence>
<dbReference type="FunFam" id="3.30.1330.30:FF:000008">
    <property type="entry name" value="Protein pelota homolog"/>
    <property type="match status" value="1"/>
</dbReference>
<dbReference type="GO" id="GO:0071025">
    <property type="term" value="P:RNA surveillance"/>
    <property type="evidence" value="ECO:0007669"/>
    <property type="project" value="InterPro"/>
</dbReference>
<comment type="cofactor">
    <cofactor evidence="1">
        <name>a divalent metal cation</name>
        <dbReference type="ChEBI" id="CHEBI:60240"/>
    </cofactor>
</comment>
<comment type="similarity">
    <text evidence="3">Belongs to the eukaryotic release factor 1 family. Pelota subfamily.</text>
</comment>
<feature type="domain" description="eRF1" evidence="6">
    <location>
        <begin position="10"/>
        <end position="108"/>
    </location>
</feature>
<dbReference type="GO" id="GO:0032790">
    <property type="term" value="P:ribosome disassembly"/>
    <property type="evidence" value="ECO:0007669"/>
    <property type="project" value="TreeGrafter"/>
</dbReference>
<reference evidence="7" key="1">
    <citation type="journal article" date="2023" name="Nat. Commun.">
        <title>Diploid and tetraploid genomes of Acorus and the evolution of monocots.</title>
        <authorList>
            <person name="Ma L."/>
            <person name="Liu K.W."/>
            <person name="Li Z."/>
            <person name="Hsiao Y.Y."/>
            <person name="Qi Y."/>
            <person name="Fu T."/>
            <person name="Tang G.D."/>
            <person name="Zhang D."/>
            <person name="Sun W.H."/>
            <person name="Liu D.K."/>
            <person name="Li Y."/>
            <person name="Chen G.Z."/>
            <person name="Liu X.D."/>
            <person name="Liao X.Y."/>
            <person name="Jiang Y.T."/>
            <person name="Yu X."/>
            <person name="Hao Y."/>
            <person name="Huang J."/>
            <person name="Zhao X.W."/>
            <person name="Ke S."/>
            <person name="Chen Y.Y."/>
            <person name="Wu W.L."/>
            <person name="Hsu J.L."/>
            <person name="Lin Y.F."/>
            <person name="Huang M.D."/>
            <person name="Li C.Y."/>
            <person name="Huang L."/>
            <person name="Wang Z.W."/>
            <person name="Zhao X."/>
            <person name="Zhong W.Y."/>
            <person name="Peng D.H."/>
            <person name="Ahmad S."/>
            <person name="Lan S."/>
            <person name="Zhang J.S."/>
            <person name="Tsai W.C."/>
            <person name="Van de Peer Y."/>
            <person name="Liu Z.J."/>
        </authorList>
    </citation>
    <scope>NUCLEOTIDE SEQUENCE</scope>
    <source>
        <strain evidence="7">CP</strain>
    </source>
</reference>
<dbReference type="InterPro" id="IPR005142">
    <property type="entry name" value="eRF1_3"/>
</dbReference>
<evidence type="ECO:0000313" key="7">
    <source>
        <dbReference type="EMBL" id="KAK1310397.1"/>
    </source>
</evidence>
<dbReference type="Proteomes" id="UP001180020">
    <property type="component" value="Unassembled WGS sequence"/>
</dbReference>
<comment type="subcellular location">
    <subcellularLocation>
        <location evidence="2">Cytoplasm</location>
    </subcellularLocation>
</comment>
<dbReference type="EMBL" id="JAUJYO010000008">
    <property type="protein sequence ID" value="KAK1310397.1"/>
    <property type="molecule type" value="Genomic_DNA"/>
</dbReference>
<evidence type="ECO:0000256" key="5">
    <source>
        <dbReference type="ARBA" id="ARBA00022723"/>
    </source>
</evidence>
<evidence type="ECO:0000256" key="3">
    <source>
        <dbReference type="ARBA" id="ARBA00009504"/>
    </source>
</evidence>